<evidence type="ECO:0000256" key="3">
    <source>
        <dbReference type="ARBA" id="ARBA00023163"/>
    </source>
</evidence>
<organism evidence="5 6">
    <name type="scientific">Listeria floridensis FSL S10-1187</name>
    <dbReference type="NCBI Taxonomy" id="1265817"/>
    <lineage>
        <taxon>Bacteria</taxon>
        <taxon>Bacillati</taxon>
        <taxon>Bacillota</taxon>
        <taxon>Bacilli</taxon>
        <taxon>Bacillales</taxon>
        <taxon>Listeriaceae</taxon>
        <taxon>Listeria</taxon>
    </lineage>
</organism>
<reference evidence="5 6" key="1">
    <citation type="journal article" date="2014" name="Int. J. Syst. Evol. Microbiol.">
        <title>Listeria floridensis sp. nov., Listeria aquatica sp. nov., Listeria cornellensis sp. nov., Listeria riparia sp. nov. and Listeria grandensis sp. nov., from agricultural and natural environments.</title>
        <authorList>
            <person name="den Bakker H.C."/>
            <person name="Warchocki S."/>
            <person name="Wright E.M."/>
            <person name="Allred A.F."/>
            <person name="Ahlstrom C."/>
            <person name="Manuel C.S."/>
            <person name="Stasiewicz M.J."/>
            <person name="Burrell A."/>
            <person name="Roof S."/>
            <person name="Strawn L."/>
            <person name="Fortes E.D."/>
            <person name="Nightingale K.K."/>
            <person name="Kephart D."/>
            <person name="Wiedmann M."/>
        </authorList>
    </citation>
    <scope>NUCLEOTIDE SEQUENCE [LARGE SCALE GENOMIC DNA]</scope>
    <source>
        <strain evidence="5 6">FSL S10-1187</strain>
    </source>
</reference>
<evidence type="ECO:0000256" key="1">
    <source>
        <dbReference type="ARBA" id="ARBA00023015"/>
    </source>
</evidence>
<dbReference type="Pfam" id="PF01047">
    <property type="entry name" value="MarR"/>
    <property type="match status" value="1"/>
</dbReference>
<keyword evidence="1" id="KW-0805">Transcription regulation</keyword>
<dbReference type="RefSeq" id="WP_241433643.1">
    <property type="nucleotide sequence ID" value="NZ_AODF01000032.1"/>
</dbReference>
<keyword evidence="2" id="KW-0238">DNA-binding</keyword>
<feature type="domain" description="HTH marR-type" evidence="4">
    <location>
        <begin position="1"/>
        <end position="143"/>
    </location>
</feature>
<evidence type="ECO:0000313" key="6">
    <source>
        <dbReference type="Proteomes" id="UP000019249"/>
    </source>
</evidence>
<dbReference type="SMART" id="SM00347">
    <property type="entry name" value="HTH_MARR"/>
    <property type="match status" value="1"/>
</dbReference>
<dbReference type="PANTHER" id="PTHR33164:SF67">
    <property type="entry name" value="TRANSCRIPTIONAL REGULATOR, MARR FAMILY"/>
    <property type="match status" value="1"/>
</dbReference>
<proteinExistence type="predicted"/>
<dbReference type="PRINTS" id="PR00598">
    <property type="entry name" value="HTHMARR"/>
</dbReference>
<dbReference type="InterPro" id="IPR036388">
    <property type="entry name" value="WH-like_DNA-bd_sf"/>
</dbReference>
<dbReference type="InterPro" id="IPR036390">
    <property type="entry name" value="WH_DNA-bd_sf"/>
</dbReference>
<accession>A0ABN0RCL8</accession>
<protein>
    <submittedName>
        <fullName evidence="5">MarR family transcriptional regulator</fullName>
    </submittedName>
</protein>
<dbReference type="Proteomes" id="UP000019249">
    <property type="component" value="Unassembled WGS sequence"/>
</dbReference>
<dbReference type="PANTHER" id="PTHR33164">
    <property type="entry name" value="TRANSCRIPTIONAL REGULATOR, MARR FAMILY"/>
    <property type="match status" value="1"/>
</dbReference>
<evidence type="ECO:0000256" key="2">
    <source>
        <dbReference type="ARBA" id="ARBA00023125"/>
    </source>
</evidence>
<name>A0ABN0RCL8_9LIST</name>
<comment type="caution">
    <text evidence="5">The sequence shown here is derived from an EMBL/GenBank/DDBJ whole genome shotgun (WGS) entry which is preliminary data.</text>
</comment>
<dbReference type="PROSITE" id="PS01117">
    <property type="entry name" value="HTH_MARR_1"/>
    <property type="match status" value="1"/>
</dbReference>
<gene>
    <name evidence="5" type="ORF">MFLO_13183</name>
</gene>
<dbReference type="InterPro" id="IPR000835">
    <property type="entry name" value="HTH_MarR-typ"/>
</dbReference>
<dbReference type="InterPro" id="IPR023187">
    <property type="entry name" value="Tscrpt_reg_MarR-type_CS"/>
</dbReference>
<evidence type="ECO:0000259" key="4">
    <source>
        <dbReference type="PROSITE" id="PS50995"/>
    </source>
</evidence>
<keyword evidence="6" id="KW-1185">Reference proteome</keyword>
<evidence type="ECO:0000313" key="5">
    <source>
        <dbReference type="EMBL" id="EUJ27420.1"/>
    </source>
</evidence>
<dbReference type="InterPro" id="IPR039422">
    <property type="entry name" value="MarR/SlyA-like"/>
</dbReference>
<dbReference type="Gene3D" id="1.10.10.10">
    <property type="entry name" value="Winged helix-like DNA-binding domain superfamily/Winged helix DNA-binding domain"/>
    <property type="match status" value="1"/>
</dbReference>
<dbReference type="SUPFAM" id="SSF46785">
    <property type="entry name" value="Winged helix' DNA-binding domain"/>
    <property type="match status" value="1"/>
</dbReference>
<dbReference type="PROSITE" id="PS50995">
    <property type="entry name" value="HTH_MARR_2"/>
    <property type="match status" value="1"/>
</dbReference>
<keyword evidence="3" id="KW-0804">Transcription</keyword>
<sequence>MKEAIDHFIDGYMRTYLFALKEIDQAIEQVDFYGKRISMEQFFMLRELCREENGVSATQLSCRLNVNKSAVSAKIKNLEEKGFLVRSQNPFDRRAVVLHVSDQGREIFKVCEKAMQDLIGDWLRRFGKENSEMFMTLYDRLIDLVIVNLERGGKDQS</sequence>
<dbReference type="EMBL" id="AODF01000032">
    <property type="protein sequence ID" value="EUJ27420.1"/>
    <property type="molecule type" value="Genomic_DNA"/>
</dbReference>